<evidence type="ECO:0000256" key="1">
    <source>
        <dbReference type="SAM" id="MobiDB-lite"/>
    </source>
</evidence>
<keyword evidence="3" id="KW-1185">Reference proteome</keyword>
<feature type="compositionally biased region" description="Basic residues" evidence="1">
    <location>
        <begin position="17"/>
        <end position="26"/>
    </location>
</feature>
<name>S8EEZ0_9LAMI</name>
<evidence type="ECO:0000313" key="2">
    <source>
        <dbReference type="EMBL" id="EPS74568.1"/>
    </source>
</evidence>
<protein>
    <submittedName>
        <fullName evidence="2">Uncharacterized protein</fullName>
    </submittedName>
</protein>
<organism evidence="2 3">
    <name type="scientific">Genlisea aurea</name>
    <dbReference type="NCBI Taxonomy" id="192259"/>
    <lineage>
        <taxon>Eukaryota</taxon>
        <taxon>Viridiplantae</taxon>
        <taxon>Streptophyta</taxon>
        <taxon>Embryophyta</taxon>
        <taxon>Tracheophyta</taxon>
        <taxon>Spermatophyta</taxon>
        <taxon>Magnoliopsida</taxon>
        <taxon>eudicotyledons</taxon>
        <taxon>Gunneridae</taxon>
        <taxon>Pentapetalae</taxon>
        <taxon>asterids</taxon>
        <taxon>lamiids</taxon>
        <taxon>Lamiales</taxon>
        <taxon>Lentibulariaceae</taxon>
        <taxon>Genlisea</taxon>
    </lineage>
</organism>
<feature type="region of interest" description="Disordered" evidence="1">
    <location>
        <begin position="1"/>
        <end position="30"/>
    </location>
</feature>
<evidence type="ECO:0000313" key="3">
    <source>
        <dbReference type="Proteomes" id="UP000015453"/>
    </source>
</evidence>
<accession>S8EEZ0</accession>
<dbReference type="EMBL" id="AUSU01000044">
    <property type="protein sequence ID" value="EPS74568.1"/>
    <property type="molecule type" value="Genomic_DNA"/>
</dbReference>
<dbReference type="Proteomes" id="UP000015453">
    <property type="component" value="Unassembled WGS sequence"/>
</dbReference>
<comment type="caution">
    <text evidence="2">The sequence shown here is derived from an EMBL/GenBank/DDBJ whole genome shotgun (WGS) entry which is preliminary data.</text>
</comment>
<reference evidence="2 3" key="1">
    <citation type="journal article" date="2013" name="BMC Genomics">
        <title>The miniature genome of a carnivorous plant Genlisea aurea contains a low number of genes and short non-coding sequences.</title>
        <authorList>
            <person name="Leushkin E.V."/>
            <person name="Sutormin R.A."/>
            <person name="Nabieva E.R."/>
            <person name="Penin A.A."/>
            <person name="Kondrashov A.S."/>
            <person name="Logacheva M.D."/>
        </authorList>
    </citation>
    <scope>NUCLEOTIDE SEQUENCE [LARGE SCALE GENOMIC DNA]</scope>
</reference>
<sequence length="145" mass="16176">MGLKAQLGNGNAETTPKRRSREHLRRTSYSDERLAMETNHLIAQLQHNGMRGASFKNKQKLRMENAQQEEKIQCQNREALKNMICPTCGVPPVTDDQFKHGAADLPASPSLHKHRTVNQIKASSLNINSPAVDVLRGLCMHLRGG</sequence>
<dbReference type="AlphaFoldDB" id="S8EEZ0"/>
<proteinExistence type="predicted"/>
<gene>
    <name evidence="2" type="ORF">M569_00190</name>
</gene>